<evidence type="ECO:0000259" key="1">
    <source>
        <dbReference type="PROSITE" id="PS51203"/>
    </source>
</evidence>
<keyword evidence="3" id="KW-1185">Reference proteome</keyword>
<dbReference type="SUPFAM" id="SSF49764">
    <property type="entry name" value="HSP20-like chaperones"/>
    <property type="match status" value="1"/>
</dbReference>
<dbReference type="KEGG" id="ptm:GSPATT00021214001"/>
<dbReference type="CDD" id="cd06467">
    <property type="entry name" value="p23_NUDC_like"/>
    <property type="match status" value="1"/>
</dbReference>
<dbReference type="EMBL" id="CT868629">
    <property type="protein sequence ID" value="CAK87582.1"/>
    <property type="molecule type" value="Genomic_DNA"/>
</dbReference>
<dbReference type="InterPro" id="IPR007052">
    <property type="entry name" value="CS_dom"/>
</dbReference>
<dbReference type="HOGENOM" id="CLU_1167811_0_0_1"/>
<dbReference type="RefSeq" id="XP_001454979.1">
    <property type="nucleotide sequence ID" value="XM_001454942.1"/>
</dbReference>
<dbReference type="eggNOG" id="KOG2265">
    <property type="taxonomic scope" value="Eukaryota"/>
</dbReference>
<dbReference type="STRING" id="5888.A0DX15"/>
<dbReference type="Pfam" id="PF04969">
    <property type="entry name" value="CS"/>
    <property type="match status" value="1"/>
</dbReference>
<accession>A0DX15</accession>
<dbReference type="PANTHER" id="PTHR12356">
    <property type="entry name" value="NUCLEAR MOVEMENT PROTEIN NUDC"/>
    <property type="match status" value="1"/>
</dbReference>
<proteinExistence type="predicted"/>
<organism evidence="2 3">
    <name type="scientific">Paramecium tetraurelia</name>
    <dbReference type="NCBI Taxonomy" id="5888"/>
    <lineage>
        <taxon>Eukaryota</taxon>
        <taxon>Sar</taxon>
        <taxon>Alveolata</taxon>
        <taxon>Ciliophora</taxon>
        <taxon>Intramacronucleata</taxon>
        <taxon>Oligohymenophorea</taxon>
        <taxon>Peniculida</taxon>
        <taxon>Parameciidae</taxon>
        <taxon>Paramecium</taxon>
    </lineage>
</organism>
<dbReference type="FunCoup" id="A0DX15">
    <property type="interactions" value="1061"/>
</dbReference>
<dbReference type="OrthoDB" id="515366at2759"/>
<feature type="domain" description="CS" evidence="1">
    <location>
        <begin position="93"/>
        <end position="184"/>
    </location>
</feature>
<protein>
    <recommendedName>
        <fullName evidence="1">CS domain-containing protein</fullName>
    </recommendedName>
</protein>
<dbReference type="OMA" id="HDFVHKG"/>
<dbReference type="GeneID" id="5040738"/>
<dbReference type="AlphaFoldDB" id="A0DX15"/>
<evidence type="ECO:0000313" key="2">
    <source>
        <dbReference type="EMBL" id="CAK87582.1"/>
    </source>
</evidence>
<gene>
    <name evidence="2" type="ORF">GSPATT00021214001</name>
</gene>
<dbReference type="GO" id="GO:0005737">
    <property type="term" value="C:cytoplasm"/>
    <property type="evidence" value="ECO:0000318"/>
    <property type="project" value="GO_Central"/>
</dbReference>
<dbReference type="PROSITE" id="PS51203">
    <property type="entry name" value="CS"/>
    <property type="match status" value="1"/>
</dbReference>
<dbReference type="InParanoid" id="A0DX15"/>
<reference evidence="2 3" key="1">
    <citation type="journal article" date="2006" name="Nature">
        <title>Global trends of whole-genome duplications revealed by the ciliate Paramecium tetraurelia.</title>
        <authorList>
            <consortium name="Genoscope"/>
            <person name="Aury J.-M."/>
            <person name="Jaillon O."/>
            <person name="Duret L."/>
            <person name="Noel B."/>
            <person name="Jubin C."/>
            <person name="Porcel B.M."/>
            <person name="Segurens B."/>
            <person name="Daubin V."/>
            <person name="Anthouard V."/>
            <person name="Aiach N."/>
            <person name="Arnaiz O."/>
            <person name="Billaut A."/>
            <person name="Beisson J."/>
            <person name="Blanc I."/>
            <person name="Bouhouche K."/>
            <person name="Camara F."/>
            <person name="Duharcourt S."/>
            <person name="Guigo R."/>
            <person name="Gogendeau D."/>
            <person name="Katinka M."/>
            <person name="Keller A.-M."/>
            <person name="Kissmehl R."/>
            <person name="Klotz C."/>
            <person name="Koll F."/>
            <person name="Le Moue A."/>
            <person name="Lepere C."/>
            <person name="Malinsky S."/>
            <person name="Nowacki M."/>
            <person name="Nowak J.K."/>
            <person name="Plattner H."/>
            <person name="Poulain J."/>
            <person name="Ruiz F."/>
            <person name="Serrano V."/>
            <person name="Zagulski M."/>
            <person name="Dessen P."/>
            <person name="Betermier M."/>
            <person name="Weissenbach J."/>
            <person name="Scarpelli C."/>
            <person name="Schachter V."/>
            <person name="Sperling L."/>
            <person name="Meyer E."/>
            <person name="Cohen J."/>
            <person name="Wincker P."/>
        </authorList>
    </citation>
    <scope>NUCLEOTIDE SEQUENCE [LARGE SCALE GENOMIC DNA]</scope>
    <source>
        <strain evidence="2 3">Stock d4-2</strain>
    </source>
</reference>
<name>A0DX15_PARTE</name>
<sequence>MFANQQSRIPLLQLKQNCSIIDQISRGNTFRYEFPVSYGHRQMNILDDLQQIQCYYNPSKIFEYSIFLFFKQMLEPSKEFQEKAKGRQKFQHQGRTIYEWDQTLDDINIYIEPPKAVLKKYEDQLDIQIKADRLKVGIKGNPPFMDEALVKQCDSSESYWLVEDEELHIILQKAYKGELWPSVFVGHGKVDPMTEQELQKKMLLERFQEEHPGFDFSGAQVNGMVPDARSFMGGIKHN</sequence>
<dbReference type="Proteomes" id="UP000000600">
    <property type="component" value="Unassembled WGS sequence"/>
</dbReference>
<dbReference type="PANTHER" id="PTHR12356:SF18">
    <property type="entry name" value="NUDC DOMAIN-CONTAINING PROTEIN 2"/>
    <property type="match status" value="1"/>
</dbReference>
<dbReference type="InterPro" id="IPR008978">
    <property type="entry name" value="HSP20-like_chaperone"/>
</dbReference>
<evidence type="ECO:0000313" key="3">
    <source>
        <dbReference type="Proteomes" id="UP000000600"/>
    </source>
</evidence>
<dbReference type="Gene3D" id="1.20.5.740">
    <property type="entry name" value="Single helix bin"/>
    <property type="match status" value="1"/>
</dbReference>
<dbReference type="FunFam" id="2.60.40.790:FF:000037">
    <property type="entry name" value="NudC domain-containing protein 2"/>
    <property type="match status" value="1"/>
</dbReference>
<dbReference type="GO" id="GO:0051082">
    <property type="term" value="F:unfolded protein binding"/>
    <property type="evidence" value="ECO:0000318"/>
    <property type="project" value="GO_Central"/>
</dbReference>
<dbReference type="InterPro" id="IPR037898">
    <property type="entry name" value="NudC_fam"/>
</dbReference>
<dbReference type="GO" id="GO:0006457">
    <property type="term" value="P:protein folding"/>
    <property type="evidence" value="ECO:0000318"/>
    <property type="project" value="GO_Central"/>
</dbReference>
<dbReference type="Gene3D" id="2.60.40.790">
    <property type="match status" value="1"/>
</dbReference>